<dbReference type="CDD" id="cd17933">
    <property type="entry name" value="DEXSc_RecD-like"/>
    <property type="match status" value="1"/>
</dbReference>
<dbReference type="PANTHER" id="PTHR43788">
    <property type="entry name" value="DNA2/NAM7 HELICASE FAMILY MEMBER"/>
    <property type="match status" value="1"/>
</dbReference>
<dbReference type="GO" id="GO:0003677">
    <property type="term" value="F:DNA binding"/>
    <property type="evidence" value="ECO:0007669"/>
    <property type="project" value="UniProtKB-UniRule"/>
</dbReference>
<keyword evidence="4 11" id="KW-0378">Hydrolase</keyword>
<accession>A0A2G1UR33</accession>
<evidence type="ECO:0000313" key="15">
    <source>
        <dbReference type="Proteomes" id="UP000231409"/>
    </source>
</evidence>
<dbReference type="GO" id="GO:0005524">
    <property type="term" value="F:ATP binding"/>
    <property type="evidence" value="ECO:0007669"/>
    <property type="project" value="UniProtKB-UniRule"/>
</dbReference>
<evidence type="ECO:0000256" key="8">
    <source>
        <dbReference type="ARBA" id="ARBA00023125"/>
    </source>
</evidence>
<keyword evidence="3 11" id="KW-0227">DNA damage</keyword>
<dbReference type="SUPFAM" id="SSF52540">
    <property type="entry name" value="P-loop containing nucleoside triphosphate hydrolases"/>
    <property type="match status" value="2"/>
</dbReference>
<evidence type="ECO:0000256" key="9">
    <source>
        <dbReference type="ARBA" id="ARBA00023204"/>
    </source>
</evidence>
<dbReference type="EC" id="5.6.2.3" evidence="11"/>
<evidence type="ECO:0000256" key="10">
    <source>
        <dbReference type="ARBA" id="ARBA00023235"/>
    </source>
</evidence>
<evidence type="ECO:0000256" key="3">
    <source>
        <dbReference type="ARBA" id="ARBA00022763"/>
    </source>
</evidence>
<dbReference type="GO" id="GO:0000724">
    <property type="term" value="P:double-strand break repair via homologous recombination"/>
    <property type="evidence" value="ECO:0007669"/>
    <property type="project" value="UniProtKB-UniRule"/>
</dbReference>
<comment type="subunit">
    <text evidence="11">Heterotrimer of RecB, RecC and RecD. All subunits contribute to DNA-binding.</text>
</comment>
<evidence type="ECO:0000256" key="4">
    <source>
        <dbReference type="ARBA" id="ARBA00022801"/>
    </source>
</evidence>
<reference evidence="14 15" key="1">
    <citation type="submission" date="2017-09" db="EMBL/GenBank/DDBJ databases">
        <title>The draft genome sequences of Marinobacter sp. PWS21.</title>
        <authorList>
            <person name="Cao J."/>
        </authorList>
    </citation>
    <scope>NUCLEOTIDE SEQUENCE [LARGE SCALE GENOMIC DNA]</scope>
    <source>
        <strain evidence="14 15">PWS21</strain>
    </source>
</reference>
<comment type="similarity">
    <text evidence="11">Belongs to the RecD family.</text>
</comment>
<keyword evidence="15" id="KW-1185">Reference proteome</keyword>
<proteinExistence type="inferred from homology"/>
<dbReference type="AlphaFoldDB" id="A0A2G1UR33"/>
<dbReference type="Pfam" id="PF21185">
    <property type="entry name" value="RecD_N"/>
    <property type="match status" value="1"/>
</dbReference>
<keyword evidence="5 11" id="KW-0347">Helicase</keyword>
<dbReference type="Gene3D" id="3.40.50.300">
    <property type="entry name" value="P-loop containing nucleotide triphosphate hydrolases"/>
    <property type="match status" value="3"/>
</dbReference>
<dbReference type="NCBIfam" id="TIGR01447">
    <property type="entry name" value="recD"/>
    <property type="match status" value="1"/>
</dbReference>
<comment type="function">
    <text evidence="11">A helicase/nuclease that prepares dsDNA breaks (DSB) for recombinational DNA repair. Binds to DSBs and unwinds DNA via a highly rapid and processive ATP-dependent bidirectional helicase activity. Unwinds dsDNA until it encounters a Chi (crossover hotspot instigator) sequence from the 3' direction. Cuts ssDNA a few nucleotides 3' to the Chi site. The properties and activities of the enzyme are changed at Chi. The Chi-altered holoenzyme produces a long 3'-ssDNA overhang and facilitates RecA-binding to the ssDNA for homologous DNA recombination and repair. Holoenzyme degrades any linearized DNA that is unable to undergo homologous recombination. In the holoenzyme this subunit has ssDNA-dependent ATPase and 5'-3' helicase activity. When added to pre-assembled RecBC greatly stimulates nuclease activity and augments holoenzyme processivity. Negatively regulates the RecA-loading ability of RecBCD.</text>
</comment>
<feature type="binding site" evidence="11">
    <location>
        <begin position="215"/>
        <end position="222"/>
    </location>
    <ligand>
        <name>ATP</name>
        <dbReference type="ChEBI" id="CHEBI:30616"/>
    </ligand>
</feature>
<feature type="domain" description="RecBCD enzyme subunit RecD N-terminal" evidence="13">
    <location>
        <begin position="21"/>
        <end position="142"/>
    </location>
</feature>
<comment type="miscellaneous">
    <text evidence="11">In the RecBCD complex, RecB has a slow 3'-5' helicase, an exonuclease activity and loads RecA onto ssDNA, RecD has a fast 5'-3' helicase activity, while RecC stimulates the ATPase and processivity of the RecB helicase and contributes to recognition of the Chi site.</text>
</comment>
<keyword evidence="7 11" id="KW-0067">ATP-binding</keyword>
<keyword evidence="1 11" id="KW-0540">Nuclease</keyword>
<dbReference type="Proteomes" id="UP000231409">
    <property type="component" value="Unassembled WGS sequence"/>
</dbReference>
<dbReference type="GO" id="GO:0009338">
    <property type="term" value="C:exodeoxyribonuclease V complex"/>
    <property type="evidence" value="ECO:0007669"/>
    <property type="project" value="InterPro"/>
</dbReference>
<keyword evidence="2 11" id="KW-0547">Nucleotide-binding</keyword>
<comment type="catalytic activity">
    <reaction evidence="11">
        <text>ATP + H2O = ADP + phosphate + H(+)</text>
        <dbReference type="Rhea" id="RHEA:13065"/>
        <dbReference type="ChEBI" id="CHEBI:15377"/>
        <dbReference type="ChEBI" id="CHEBI:15378"/>
        <dbReference type="ChEBI" id="CHEBI:30616"/>
        <dbReference type="ChEBI" id="CHEBI:43474"/>
        <dbReference type="ChEBI" id="CHEBI:456216"/>
        <dbReference type="EC" id="5.6.2.3"/>
    </reaction>
</comment>
<dbReference type="InterPro" id="IPR027785">
    <property type="entry name" value="UvrD-like_helicase_C"/>
</dbReference>
<dbReference type="GO" id="GO:0008854">
    <property type="term" value="F:exodeoxyribonuclease V activity"/>
    <property type="evidence" value="ECO:0007669"/>
    <property type="project" value="InterPro"/>
</dbReference>
<protein>
    <recommendedName>
        <fullName evidence="11">RecBCD enzyme subunit RecD</fullName>
        <ecNumber evidence="11">5.6.2.3</ecNumber>
    </recommendedName>
    <alternativeName>
        <fullName evidence="11">DNA 5'-3' helicase subunit RecD</fullName>
    </alternativeName>
    <alternativeName>
        <fullName evidence="11">Exonuclease V subunit RecD</fullName>
        <shortName evidence="11">ExoV subunit RecD</shortName>
    </alternativeName>
    <alternativeName>
        <fullName evidence="11">Helicase/nuclease RecBCD subunit RecD</fullName>
    </alternativeName>
</protein>
<evidence type="ECO:0000256" key="6">
    <source>
        <dbReference type="ARBA" id="ARBA00022839"/>
    </source>
</evidence>
<dbReference type="PANTHER" id="PTHR43788:SF6">
    <property type="entry name" value="DNA HELICASE B"/>
    <property type="match status" value="1"/>
</dbReference>
<organism evidence="14 15">
    <name type="scientific">Marinobacter profundi</name>
    <dbReference type="NCBI Taxonomy" id="2666256"/>
    <lineage>
        <taxon>Bacteria</taxon>
        <taxon>Pseudomonadati</taxon>
        <taxon>Pseudomonadota</taxon>
        <taxon>Gammaproteobacteria</taxon>
        <taxon>Pseudomonadales</taxon>
        <taxon>Marinobacteraceae</taxon>
        <taxon>Marinobacter</taxon>
    </lineage>
</organism>
<dbReference type="Gene3D" id="1.10.10.1020">
    <property type="entry name" value="RecBCD complex, subunit RecD, N-terminal domain"/>
    <property type="match status" value="1"/>
</dbReference>
<evidence type="ECO:0000259" key="12">
    <source>
        <dbReference type="Pfam" id="PF13538"/>
    </source>
</evidence>
<evidence type="ECO:0000313" key="14">
    <source>
        <dbReference type="EMBL" id="PHQ16967.1"/>
    </source>
</evidence>
<dbReference type="GO" id="GO:0016887">
    <property type="term" value="F:ATP hydrolysis activity"/>
    <property type="evidence" value="ECO:0007669"/>
    <property type="project" value="RHEA"/>
</dbReference>
<dbReference type="Pfam" id="PF13538">
    <property type="entry name" value="UvrD_C_2"/>
    <property type="match status" value="1"/>
</dbReference>
<evidence type="ECO:0000256" key="7">
    <source>
        <dbReference type="ARBA" id="ARBA00022840"/>
    </source>
</evidence>
<dbReference type="InterPro" id="IPR006344">
    <property type="entry name" value="RecD"/>
</dbReference>
<evidence type="ECO:0000256" key="1">
    <source>
        <dbReference type="ARBA" id="ARBA00022722"/>
    </source>
</evidence>
<name>A0A2G1UR33_9GAMM</name>
<evidence type="ECO:0000256" key="5">
    <source>
        <dbReference type="ARBA" id="ARBA00022806"/>
    </source>
</evidence>
<dbReference type="InterPro" id="IPR050534">
    <property type="entry name" value="Coronavir_polyprotein_1ab"/>
</dbReference>
<evidence type="ECO:0000256" key="11">
    <source>
        <dbReference type="HAMAP-Rule" id="MF_01487"/>
    </source>
</evidence>
<evidence type="ECO:0000256" key="2">
    <source>
        <dbReference type="ARBA" id="ARBA00022741"/>
    </source>
</evidence>
<dbReference type="Pfam" id="PF13245">
    <property type="entry name" value="AAA_19"/>
    <property type="match status" value="1"/>
</dbReference>
<dbReference type="InterPro" id="IPR049550">
    <property type="entry name" value="RecD_N"/>
</dbReference>
<keyword evidence="9 11" id="KW-0234">DNA repair</keyword>
<keyword evidence="10 11" id="KW-0413">Isomerase</keyword>
<keyword evidence="8 11" id="KW-0238">DNA-binding</keyword>
<dbReference type="GO" id="GO:0043139">
    <property type="term" value="F:5'-3' DNA helicase activity"/>
    <property type="evidence" value="ECO:0007669"/>
    <property type="project" value="UniProtKB-UniRule"/>
</dbReference>
<keyword evidence="6 11" id="KW-0269">Exonuclease</keyword>
<dbReference type="HAMAP" id="MF_01487">
    <property type="entry name" value="RecD"/>
    <property type="match status" value="1"/>
</dbReference>
<dbReference type="GO" id="GO:0017116">
    <property type="term" value="F:single-stranded DNA helicase activity"/>
    <property type="evidence" value="ECO:0007669"/>
    <property type="project" value="TreeGrafter"/>
</dbReference>
<evidence type="ECO:0000259" key="13">
    <source>
        <dbReference type="Pfam" id="PF21185"/>
    </source>
</evidence>
<gene>
    <name evidence="11 14" type="primary">recD</name>
    <name evidence="14" type="ORF">CLH61_02530</name>
</gene>
<dbReference type="InterPro" id="IPR041851">
    <property type="entry name" value="RecD_N_sf"/>
</dbReference>
<feature type="domain" description="UvrD-like helicase C-terminal" evidence="12">
    <location>
        <begin position="644"/>
        <end position="689"/>
    </location>
</feature>
<dbReference type="EMBL" id="NTFH01000003">
    <property type="protein sequence ID" value="PHQ16967.1"/>
    <property type="molecule type" value="Genomic_DNA"/>
</dbReference>
<comment type="caution">
    <text evidence="14">The sequence shown here is derived from an EMBL/GenBank/DDBJ whole genome shotgun (WGS) entry which is preliminary data.</text>
</comment>
<dbReference type="InterPro" id="IPR027417">
    <property type="entry name" value="P-loop_NTPase"/>
</dbReference>
<dbReference type="CDD" id="cd18809">
    <property type="entry name" value="SF1_C_RecD"/>
    <property type="match status" value="1"/>
</dbReference>
<sequence>MSETVLADPATLLSLLESWVELGWLRALDLALVRFVSHQAEAAGQPLSPLLMLGIALSSHQLGRGHVCLDLDAMTREGFNDALSLPPEDDVAPDERLLPSDILRDTALGDWETALDLPLVVADVADGEHSSSPLVRDGHRLYLRRYWQYEQAIFHQLSDRLAPLTQLQDPSGVGARALAGALDALFGGVDADDAVDWQRVACANAARQGFSVITGGPGTGKTTTVVKLLAALQSVALSLSAGARSLRIRLAAPTGKASARLNESLAGAVDGLDLSGLHDGEAIRAAIPVEVTTVHRLLGSIPGSRKFRHHRHNPLVADVLVIDEASMVDIEMMARVLEATPPHARLILLGDKDQLASVDAGAVLGEFCQRAAGGHYTPATAGWLAQVAGTVIAPELLDGAGTPLDQAITMLRKSYRFTADSGIGQLATAVNQPASGDAATEAARVLQGGFVDIARAAINRTEPEPQVTRHCLGGGAASFPGGGEGRLIQGRPVAPPEGYRHYLGVMKRARPAADADWTQWEQWAGQVLEAYNRFQLLCALRRGPFGVEGLNQAIIAALSKDKLISTGEGWFAGRPIMVTRNDYSLGLMNGDIGITLEVPARHWLNGREVIDPDHRVIRVAFPAGDGSGGVRWVLPSRLQGVETVFAMTVHKSQGSEFAHTCLVLPDRINPVLTRELVYTGITRAKHWFSLLVPDQQVFDQAVGRRVIRTSGLGRVLFG</sequence>